<reference evidence="4" key="3">
    <citation type="submission" date="2015-02" db="UniProtKB">
        <authorList>
            <consortium name="EnsemblProtists"/>
        </authorList>
    </citation>
    <scope>IDENTIFICATION</scope>
    <source>
        <strain evidence="4">DAOM BR144</strain>
    </source>
</reference>
<dbReference type="InterPro" id="IPR013216">
    <property type="entry name" value="Methyltransf_11"/>
</dbReference>
<accession>K3W7F8</accession>
<reference evidence="5" key="1">
    <citation type="journal article" date="2010" name="Genome Biol.">
        <title>Genome sequence of the necrotrophic plant pathogen Pythium ultimum reveals original pathogenicity mechanisms and effector repertoire.</title>
        <authorList>
            <person name="Levesque C.A."/>
            <person name="Brouwer H."/>
            <person name="Cano L."/>
            <person name="Hamilton J.P."/>
            <person name="Holt C."/>
            <person name="Huitema E."/>
            <person name="Raffaele S."/>
            <person name="Robideau G.P."/>
            <person name="Thines M."/>
            <person name="Win J."/>
            <person name="Zerillo M.M."/>
            <person name="Beakes G.W."/>
            <person name="Boore J.L."/>
            <person name="Busam D."/>
            <person name="Dumas B."/>
            <person name="Ferriera S."/>
            <person name="Fuerstenberg S.I."/>
            <person name="Gachon C.M."/>
            <person name="Gaulin E."/>
            <person name="Govers F."/>
            <person name="Grenville-Briggs L."/>
            <person name="Horner N."/>
            <person name="Hostetler J."/>
            <person name="Jiang R.H."/>
            <person name="Johnson J."/>
            <person name="Krajaejun T."/>
            <person name="Lin H."/>
            <person name="Meijer H.J."/>
            <person name="Moore B."/>
            <person name="Morris P."/>
            <person name="Phuntmart V."/>
            <person name="Puiu D."/>
            <person name="Shetty J."/>
            <person name="Stajich J.E."/>
            <person name="Tripathy S."/>
            <person name="Wawra S."/>
            <person name="van West P."/>
            <person name="Whitty B.R."/>
            <person name="Coutinho P.M."/>
            <person name="Henrissat B."/>
            <person name="Martin F."/>
            <person name="Thomas P.D."/>
            <person name="Tyler B.M."/>
            <person name="De Vries R.P."/>
            <person name="Kamoun S."/>
            <person name="Yandell M."/>
            <person name="Tisserat N."/>
            <person name="Buell C.R."/>
        </authorList>
    </citation>
    <scope>NUCLEOTIDE SEQUENCE</scope>
    <source>
        <strain evidence="5">DAOM:BR144</strain>
    </source>
</reference>
<reference evidence="5" key="2">
    <citation type="submission" date="2010-04" db="EMBL/GenBank/DDBJ databases">
        <authorList>
            <person name="Buell R."/>
            <person name="Hamilton J."/>
            <person name="Hostetler J."/>
        </authorList>
    </citation>
    <scope>NUCLEOTIDE SEQUENCE [LARGE SCALE GENOMIC DNA]</scope>
    <source>
        <strain evidence="5">DAOM:BR144</strain>
    </source>
</reference>
<dbReference type="Pfam" id="PF08241">
    <property type="entry name" value="Methyltransf_11"/>
    <property type="match status" value="1"/>
</dbReference>
<dbReference type="GO" id="GO:0000049">
    <property type="term" value="F:tRNA binding"/>
    <property type="evidence" value="ECO:0007669"/>
    <property type="project" value="TreeGrafter"/>
</dbReference>
<evidence type="ECO:0000259" key="3">
    <source>
        <dbReference type="Pfam" id="PF08241"/>
    </source>
</evidence>
<evidence type="ECO:0000313" key="5">
    <source>
        <dbReference type="Proteomes" id="UP000019132"/>
    </source>
</evidence>
<feature type="domain" description="Methyltransferase type 11" evidence="3">
    <location>
        <begin position="60"/>
        <end position="151"/>
    </location>
</feature>
<dbReference type="eggNOG" id="KOG1331">
    <property type="taxonomic scope" value="Eukaryota"/>
</dbReference>
<dbReference type="GO" id="GO:0002098">
    <property type="term" value="P:tRNA wobble uridine modification"/>
    <property type="evidence" value="ECO:0007669"/>
    <property type="project" value="TreeGrafter"/>
</dbReference>
<keyword evidence="2" id="KW-0808">Transferase</keyword>
<dbReference type="GO" id="GO:0005737">
    <property type="term" value="C:cytoplasm"/>
    <property type="evidence" value="ECO:0007669"/>
    <property type="project" value="TreeGrafter"/>
</dbReference>
<protein>
    <recommendedName>
        <fullName evidence="3">Methyltransferase type 11 domain-containing protein</fullName>
    </recommendedName>
</protein>
<dbReference type="Gene3D" id="3.40.50.150">
    <property type="entry name" value="Vaccinia Virus protein VP39"/>
    <property type="match status" value="1"/>
</dbReference>
<dbReference type="GO" id="GO:0030488">
    <property type="term" value="P:tRNA methylation"/>
    <property type="evidence" value="ECO:0007669"/>
    <property type="project" value="TreeGrafter"/>
</dbReference>
<keyword evidence="1" id="KW-0489">Methyltransferase</keyword>
<dbReference type="GO" id="GO:0106335">
    <property type="term" value="F:tRNA (5-carboxymethyluridine(34)-5-O)-methyltransferase activity"/>
    <property type="evidence" value="ECO:0007669"/>
    <property type="project" value="TreeGrafter"/>
</dbReference>
<dbReference type="SUPFAM" id="SSF53335">
    <property type="entry name" value="S-adenosyl-L-methionine-dependent methyltransferases"/>
    <property type="match status" value="1"/>
</dbReference>
<dbReference type="EMBL" id="GL376620">
    <property type="status" value="NOT_ANNOTATED_CDS"/>
    <property type="molecule type" value="Genomic_DNA"/>
</dbReference>
<dbReference type="OMA" id="VHEVYQQ"/>
<dbReference type="PANTHER" id="PTHR13069">
    <property type="entry name" value="ALKYLATED DNA REPAIR PROTEIN ALKB HOMOLOG 8"/>
    <property type="match status" value="1"/>
</dbReference>
<dbReference type="HOGENOM" id="CLU_029501_2_0_1"/>
<name>K3W7F8_GLOUD</name>
<dbReference type="CDD" id="cd02440">
    <property type="entry name" value="AdoMet_MTases"/>
    <property type="match status" value="1"/>
</dbReference>
<dbReference type="GO" id="GO:0005634">
    <property type="term" value="C:nucleus"/>
    <property type="evidence" value="ECO:0007669"/>
    <property type="project" value="TreeGrafter"/>
</dbReference>
<dbReference type="Proteomes" id="UP000019132">
    <property type="component" value="Unassembled WGS sequence"/>
</dbReference>
<organism evidence="4 5">
    <name type="scientific">Globisporangium ultimum (strain ATCC 200006 / CBS 805.95 / DAOM BR144)</name>
    <name type="common">Pythium ultimum</name>
    <dbReference type="NCBI Taxonomy" id="431595"/>
    <lineage>
        <taxon>Eukaryota</taxon>
        <taxon>Sar</taxon>
        <taxon>Stramenopiles</taxon>
        <taxon>Oomycota</taxon>
        <taxon>Peronosporomycetes</taxon>
        <taxon>Pythiales</taxon>
        <taxon>Pythiaceae</taxon>
        <taxon>Globisporangium</taxon>
    </lineage>
</organism>
<dbReference type="GO" id="GO:0008757">
    <property type="term" value="F:S-adenosylmethionine-dependent methyltransferase activity"/>
    <property type="evidence" value="ECO:0007669"/>
    <property type="project" value="InterPro"/>
</dbReference>
<evidence type="ECO:0000256" key="1">
    <source>
        <dbReference type="ARBA" id="ARBA00022603"/>
    </source>
</evidence>
<dbReference type="InterPro" id="IPR029063">
    <property type="entry name" value="SAM-dependent_MTases_sf"/>
</dbReference>
<dbReference type="PANTHER" id="PTHR13069:SF21">
    <property type="entry name" value="ALKYLATED DNA REPAIR PROTEIN ALKB HOMOLOG 8"/>
    <property type="match status" value="1"/>
</dbReference>
<keyword evidence="5" id="KW-1185">Reference proteome</keyword>
<dbReference type="EnsemblProtists" id="PYU1_T000899">
    <property type="protein sequence ID" value="PYU1_T000899"/>
    <property type="gene ID" value="PYU1_G000899"/>
</dbReference>
<dbReference type="InterPro" id="IPR051422">
    <property type="entry name" value="AlkB_tRNA_MeTrf/Diox"/>
</dbReference>
<evidence type="ECO:0000256" key="2">
    <source>
        <dbReference type="ARBA" id="ARBA00022679"/>
    </source>
</evidence>
<dbReference type="STRING" id="431595.K3W7F8"/>
<sequence>MAAIPDEPLTESLAPPALESEHVHSVYDSIAPHFSHTRHHPWPLVTAFLADVAPSALVADVGCGNGKYLGGSPHVCMIGSDRSLPLLQTCAQSGKNYNLFGCDALKVPLRTGAFDAAISIAVLHHISTRARRIALISELARIVKVGGRVFIVAWAFEQDERSKRQFDEQDVMVEWKLQNKYVAEPLAAHAKQDADKKWVVYQRYCHVYTEGELEELVACVPGLKVVETQYSRSNWCVTVERVAE</sequence>
<proteinExistence type="predicted"/>
<dbReference type="AlphaFoldDB" id="K3W7F8"/>
<dbReference type="InParanoid" id="K3W7F8"/>
<evidence type="ECO:0000313" key="4">
    <source>
        <dbReference type="EnsemblProtists" id="PYU1_T000899"/>
    </source>
</evidence>
<dbReference type="VEuPathDB" id="FungiDB:PYU1_G000899"/>